<dbReference type="SMART" id="SM00473">
    <property type="entry name" value="PAN_AP"/>
    <property type="match status" value="2"/>
</dbReference>
<evidence type="ECO:0000256" key="11">
    <source>
        <dbReference type="ARBA" id="ARBA00022840"/>
    </source>
</evidence>
<dbReference type="InterPro" id="IPR000858">
    <property type="entry name" value="S_locus_glycoprot_dom"/>
</dbReference>
<keyword evidence="14" id="KW-1015">Disulfide bond</keyword>
<keyword evidence="16" id="KW-0325">Glycoprotein</keyword>
<evidence type="ECO:0000256" key="1">
    <source>
        <dbReference type="ARBA" id="ARBA00004251"/>
    </source>
</evidence>
<dbReference type="InterPro" id="IPR001245">
    <property type="entry name" value="Ser-Thr/Tyr_kinase_cat_dom"/>
</dbReference>
<dbReference type="Pfam" id="PF08276">
    <property type="entry name" value="PAN_2"/>
    <property type="match status" value="2"/>
</dbReference>
<keyword evidence="8" id="KW-0732">Signal</keyword>
<keyword evidence="26" id="KW-1185">Reference proteome</keyword>
<dbReference type="CDD" id="cd00028">
    <property type="entry name" value="B_lectin"/>
    <property type="match status" value="1"/>
</dbReference>
<dbReference type="SMART" id="SM00108">
    <property type="entry name" value="B_lectin"/>
    <property type="match status" value="1"/>
</dbReference>
<keyword evidence="10" id="KW-0418">Kinase</keyword>
<dbReference type="PROSITE" id="PS50927">
    <property type="entry name" value="BULB_LECTIN"/>
    <property type="match status" value="1"/>
</dbReference>
<dbReference type="InterPro" id="IPR003609">
    <property type="entry name" value="Pan_app"/>
</dbReference>
<evidence type="ECO:0000256" key="2">
    <source>
        <dbReference type="ARBA" id="ARBA00012513"/>
    </source>
</evidence>
<dbReference type="CDD" id="cd01098">
    <property type="entry name" value="PAN_AP_plant"/>
    <property type="match status" value="2"/>
</dbReference>
<evidence type="ECO:0000256" key="4">
    <source>
        <dbReference type="ARBA" id="ARBA00022527"/>
    </source>
</evidence>
<keyword evidence="9" id="KW-0547">Nucleotide-binding</keyword>
<evidence type="ECO:0000259" key="22">
    <source>
        <dbReference type="PROSITE" id="PS50026"/>
    </source>
</evidence>
<dbReference type="InterPro" id="IPR001480">
    <property type="entry name" value="Bulb-type_lectin_dom"/>
</dbReference>
<evidence type="ECO:0000256" key="6">
    <source>
        <dbReference type="ARBA" id="ARBA00022679"/>
    </source>
</evidence>
<dbReference type="FunFam" id="1.10.510.10:FF:000060">
    <property type="entry name" value="G-type lectin S-receptor-like serine/threonine-protein kinase"/>
    <property type="match status" value="2"/>
</dbReference>
<feature type="domain" description="Bulb-type lectin" evidence="23">
    <location>
        <begin position="640"/>
        <end position="760"/>
    </location>
</feature>
<dbReference type="PANTHER" id="PTHR27002:SF1055">
    <property type="entry name" value="RECEPTOR-LIKE SERINE_THREONINE-PROTEIN KINASE"/>
    <property type="match status" value="1"/>
</dbReference>
<dbReference type="Pfam" id="PF00069">
    <property type="entry name" value="Pkinase"/>
    <property type="match status" value="1"/>
</dbReference>
<feature type="domain" description="Protein kinase" evidence="21">
    <location>
        <begin position="1109"/>
        <end position="1395"/>
    </location>
</feature>
<dbReference type="SUPFAM" id="SSF56112">
    <property type="entry name" value="Protein kinase-like (PK-like)"/>
    <property type="match status" value="2"/>
</dbReference>
<dbReference type="InterPro" id="IPR008271">
    <property type="entry name" value="Ser/Thr_kinase_AS"/>
</dbReference>
<protein>
    <recommendedName>
        <fullName evidence="2">non-specific serine/threonine protein kinase</fullName>
        <ecNumber evidence="2">2.7.11.1</ecNumber>
    </recommendedName>
</protein>
<evidence type="ECO:0000256" key="20">
    <source>
        <dbReference type="SAM" id="Phobius"/>
    </source>
</evidence>
<dbReference type="EMBL" id="CP133615">
    <property type="protein sequence ID" value="WMV23066.1"/>
    <property type="molecule type" value="Genomic_DNA"/>
</dbReference>
<feature type="domain" description="EGF-like" evidence="22">
    <location>
        <begin position="897"/>
        <end position="933"/>
    </location>
</feature>
<dbReference type="FunFam" id="2.90.10.10:FF:000001">
    <property type="entry name" value="G-type lectin S-receptor-like serine/threonine-protein kinase"/>
    <property type="match status" value="1"/>
</dbReference>
<dbReference type="Pfam" id="PF07714">
    <property type="entry name" value="PK_Tyr_Ser-Thr"/>
    <property type="match status" value="1"/>
</dbReference>
<evidence type="ECO:0000259" key="21">
    <source>
        <dbReference type="PROSITE" id="PS50011"/>
    </source>
</evidence>
<dbReference type="InterPro" id="IPR000742">
    <property type="entry name" value="EGF"/>
</dbReference>
<evidence type="ECO:0000256" key="18">
    <source>
        <dbReference type="ARBA" id="ARBA00048679"/>
    </source>
</evidence>
<dbReference type="GO" id="GO:0004674">
    <property type="term" value="F:protein serine/threonine kinase activity"/>
    <property type="evidence" value="ECO:0007669"/>
    <property type="project" value="UniProtKB-KW"/>
</dbReference>
<dbReference type="SUPFAM" id="SSF51110">
    <property type="entry name" value="alpha-D-mannose-specific plant lectins"/>
    <property type="match status" value="1"/>
</dbReference>
<evidence type="ECO:0000256" key="9">
    <source>
        <dbReference type="ARBA" id="ARBA00022741"/>
    </source>
</evidence>
<evidence type="ECO:0000256" key="7">
    <source>
        <dbReference type="ARBA" id="ARBA00022692"/>
    </source>
</evidence>
<organism evidence="25 26">
    <name type="scientific">Solanum verrucosum</name>
    <dbReference type="NCBI Taxonomy" id="315347"/>
    <lineage>
        <taxon>Eukaryota</taxon>
        <taxon>Viridiplantae</taxon>
        <taxon>Streptophyta</taxon>
        <taxon>Embryophyta</taxon>
        <taxon>Tracheophyta</taxon>
        <taxon>Spermatophyta</taxon>
        <taxon>Magnoliopsida</taxon>
        <taxon>eudicotyledons</taxon>
        <taxon>Gunneridae</taxon>
        <taxon>Pentapetalae</taxon>
        <taxon>asterids</taxon>
        <taxon>lamiids</taxon>
        <taxon>Solanales</taxon>
        <taxon>Solanaceae</taxon>
        <taxon>Solanoideae</taxon>
        <taxon>Solaneae</taxon>
        <taxon>Solanum</taxon>
    </lineage>
</organism>
<evidence type="ECO:0000256" key="13">
    <source>
        <dbReference type="ARBA" id="ARBA00023136"/>
    </source>
</evidence>
<dbReference type="GO" id="GO:0048544">
    <property type="term" value="P:recognition of pollen"/>
    <property type="evidence" value="ECO:0007669"/>
    <property type="project" value="InterPro"/>
</dbReference>
<dbReference type="InterPro" id="IPR011009">
    <property type="entry name" value="Kinase-like_dom_sf"/>
</dbReference>
<evidence type="ECO:0000313" key="25">
    <source>
        <dbReference type="EMBL" id="WMV23066.1"/>
    </source>
</evidence>
<feature type="domain" description="Apple" evidence="24">
    <location>
        <begin position="952"/>
        <end position="1034"/>
    </location>
</feature>
<evidence type="ECO:0000256" key="12">
    <source>
        <dbReference type="ARBA" id="ARBA00022989"/>
    </source>
</evidence>
<keyword evidence="7 20" id="KW-0812">Transmembrane</keyword>
<dbReference type="Gene3D" id="3.30.200.20">
    <property type="entry name" value="Phosphorylase Kinase, domain 1"/>
    <property type="match status" value="2"/>
</dbReference>
<evidence type="ECO:0000256" key="16">
    <source>
        <dbReference type="ARBA" id="ARBA00023180"/>
    </source>
</evidence>
<comment type="caution">
    <text evidence="19">Lacks conserved residue(s) required for the propagation of feature annotation.</text>
</comment>
<evidence type="ECO:0000256" key="15">
    <source>
        <dbReference type="ARBA" id="ARBA00023170"/>
    </source>
</evidence>
<dbReference type="GO" id="GO:0005524">
    <property type="term" value="F:ATP binding"/>
    <property type="evidence" value="ECO:0007669"/>
    <property type="project" value="UniProtKB-KW"/>
</dbReference>
<dbReference type="PROSITE" id="PS00108">
    <property type="entry name" value="PROTEIN_KINASE_ST"/>
    <property type="match status" value="2"/>
</dbReference>
<comment type="catalytic activity">
    <reaction evidence="18">
        <text>L-seryl-[protein] + ATP = O-phospho-L-seryl-[protein] + ADP + H(+)</text>
        <dbReference type="Rhea" id="RHEA:17989"/>
        <dbReference type="Rhea" id="RHEA-COMP:9863"/>
        <dbReference type="Rhea" id="RHEA-COMP:11604"/>
        <dbReference type="ChEBI" id="CHEBI:15378"/>
        <dbReference type="ChEBI" id="CHEBI:29999"/>
        <dbReference type="ChEBI" id="CHEBI:30616"/>
        <dbReference type="ChEBI" id="CHEBI:83421"/>
        <dbReference type="ChEBI" id="CHEBI:456216"/>
        <dbReference type="EC" id="2.7.11.1"/>
    </reaction>
</comment>
<keyword evidence="11" id="KW-0067">ATP-binding</keyword>
<accession>A0AAF0QM00</accession>
<dbReference type="FunFam" id="3.30.200.20:FF:000145">
    <property type="entry name" value="receptor-like serine/threonine-protein kinase SD1-8"/>
    <property type="match status" value="2"/>
</dbReference>
<keyword evidence="12 20" id="KW-1133">Transmembrane helix</keyword>
<feature type="transmembrane region" description="Helical" evidence="20">
    <location>
        <begin position="1047"/>
        <end position="1069"/>
    </location>
</feature>
<dbReference type="PANTHER" id="PTHR27002">
    <property type="entry name" value="RECEPTOR-LIKE SERINE/THREONINE-PROTEIN KINASE SD1-8"/>
    <property type="match status" value="1"/>
</dbReference>
<dbReference type="CDD" id="cd14066">
    <property type="entry name" value="STKc_IRAK"/>
    <property type="match status" value="2"/>
</dbReference>
<evidence type="ECO:0000256" key="3">
    <source>
        <dbReference type="ARBA" id="ARBA00022475"/>
    </source>
</evidence>
<evidence type="ECO:0000256" key="14">
    <source>
        <dbReference type="ARBA" id="ARBA00023157"/>
    </source>
</evidence>
<dbReference type="PROSITE" id="PS50011">
    <property type="entry name" value="PROTEIN_KINASE_DOM"/>
    <property type="match status" value="2"/>
</dbReference>
<comment type="catalytic activity">
    <reaction evidence="17">
        <text>L-threonyl-[protein] + ATP = O-phospho-L-threonyl-[protein] + ADP + H(+)</text>
        <dbReference type="Rhea" id="RHEA:46608"/>
        <dbReference type="Rhea" id="RHEA-COMP:11060"/>
        <dbReference type="Rhea" id="RHEA-COMP:11605"/>
        <dbReference type="ChEBI" id="CHEBI:15378"/>
        <dbReference type="ChEBI" id="CHEBI:30013"/>
        <dbReference type="ChEBI" id="CHEBI:30616"/>
        <dbReference type="ChEBI" id="CHEBI:61977"/>
        <dbReference type="ChEBI" id="CHEBI:456216"/>
        <dbReference type="EC" id="2.7.11.1"/>
    </reaction>
</comment>
<proteinExistence type="predicted"/>
<gene>
    <name evidence="25" type="ORF">MTR67_016451</name>
</gene>
<dbReference type="Gene3D" id="1.10.510.10">
    <property type="entry name" value="Transferase(Phosphotransferase) domain 1"/>
    <property type="match status" value="2"/>
</dbReference>
<dbReference type="SMART" id="SM00220">
    <property type="entry name" value="S_TKc"/>
    <property type="match status" value="2"/>
</dbReference>
<keyword evidence="15" id="KW-0675">Receptor</keyword>
<dbReference type="CDD" id="cd00054">
    <property type="entry name" value="EGF_CA"/>
    <property type="match status" value="1"/>
</dbReference>
<dbReference type="PROSITE" id="PS50948">
    <property type="entry name" value="PAN"/>
    <property type="match status" value="2"/>
</dbReference>
<feature type="transmembrane region" description="Helical" evidence="20">
    <location>
        <begin position="245"/>
        <end position="268"/>
    </location>
</feature>
<dbReference type="PROSITE" id="PS50026">
    <property type="entry name" value="EGF_3"/>
    <property type="match status" value="1"/>
</dbReference>
<keyword evidence="6" id="KW-0808">Transferase</keyword>
<evidence type="ECO:0000256" key="10">
    <source>
        <dbReference type="ARBA" id="ARBA00022777"/>
    </source>
</evidence>
<evidence type="ECO:0000256" key="8">
    <source>
        <dbReference type="ARBA" id="ARBA00022729"/>
    </source>
</evidence>
<evidence type="ECO:0000256" key="17">
    <source>
        <dbReference type="ARBA" id="ARBA00047899"/>
    </source>
</evidence>
<sequence length="1425" mass="161139">MNSGFIPQVYIWKGSHPYWRSGQWNGQIFIGVQGMYSVSSDGFNVVNDREGTVYLTGPGDFDFLTKFILDWKGNLVQSYWDVNETNWKIIWSAPNNDCEVYGTCGPFGSCNHLKSPIYSCLKGFEPKHREEWEKGNWTSGCVRRKGLQCEVRNNSGDSSKEDGFLKIGSIKLPDFAERSSTREDQCRSQCLGNCSCIAYAYDSGIGCILWSNNLIDIQQFQSSGKDLYIRVAHSELDHHKDIKKIVIPVILGFLTLCVCLFLCCKRMARRRGAKRKKKNLLGDRSAVHMEELPVFSLDTLANATSQFHEDKKLGQGGFGPVYMGKLEDGKEIAVKRLSKASGQGLEEFMNEVLVISKVQHRNLVRLLGCCIDKEEKMLIYEYMPKKSLDVFLFAKLIPSPFIFDKHLDEGHRSILDWRKRSTIIEGVGRGLLYLHRDSRLKIIHRDLKPSNILLDNDFNPKISDFGMARIFGSDQDQADTRRVVGTYGYMAPEYAMKGRFSEKSDVFSFGVLVLEIISGRKSTSSWNETSSFSLFGYAWMLWKEQDLLTFIDPFILNTSSEMEIRKCIQIGLLCVQEFAEDRPSISSVLAMLTSETTSLPAPSQPAFTERHDCIFKMCNETNCTLNNISITNITGLCSEVDNITSIQSLRDPGILSSPGGVFKLGFFSPQNSSNRYVGIWYNFSVTTVIWVANRDKPLRDSSGVVKISHDGNVVITNGEEEILWSSNVSTSQVNSIGLLQDSGNFVLVDHRNNMSTIWQSFEHPSDSTIPRMRISENTRTGEVVEARSWRSPSDPNIGDFSLRMNSGVIPQVYIWKGNRPYWRTGQWNGQIFIGVQNMYAVVSDGFNVVNDREGTVYFTGPIRDNFLRILVLDWRGNLVQSYWNVTEANWKIIWSAPSNDCEVYGTCGPFGSCNHLESPVCSCLKGFEPKHREEWEKGNWTSGCVRRSALQCEVNNNTANSSKEDGFLKMELMKLPDFAERSSLTEDLCRSQCLGNCSCIGYAFDSGIGCMSWSEMIDIQQFQSSGKDLFIHVAHSELDHGKDIKKIVIPVIVGSLTLCVCLFLCYIMVIRRRGVKSEEVALLGNKSSVNMEELPVFSLDTIANATSQFNEDNKLGQGGFGPVYKGKLEDGKEIAVKRLSKASKQGLEEFMNEVLVISKVQHRNLVRLCGCCVDKEEKMLIYEYMPKKSLDVFLFDEGHRDILDWTKRSIIIEGVGRGLLYLHRDSRLKIIHRDLKPSNILLDNNFDPKISDFGMARIFGSDQDQADTMRVVGTYGYMAPEYAMVGRFSEKSDVFSFGVLVLEIISGRKSTSSWTETSSLSLLGYAWKLWKEQDLSTFIDPFILNTSSEMEIRKCIQIGLLCVQEFAEDRPSISSVLVMLTSESTSLPAPSQPAFTERRHFRMCNENRETKFTLNEMSITNLTGR</sequence>
<feature type="domain" description="Protein kinase" evidence="21">
    <location>
        <begin position="307"/>
        <end position="607"/>
    </location>
</feature>
<dbReference type="Gene3D" id="2.90.10.10">
    <property type="entry name" value="Bulb-type lectin domain"/>
    <property type="match status" value="1"/>
</dbReference>
<name>A0AAF0QM00_SOLVR</name>
<comment type="subcellular location">
    <subcellularLocation>
        <location evidence="1">Cell membrane</location>
        <topology evidence="1">Single-pass type I membrane protein</topology>
    </subcellularLocation>
</comment>
<feature type="domain" description="Apple" evidence="24">
    <location>
        <begin position="149"/>
        <end position="232"/>
    </location>
</feature>
<evidence type="ECO:0000256" key="19">
    <source>
        <dbReference type="PROSITE-ProRule" id="PRU00076"/>
    </source>
</evidence>
<keyword evidence="4" id="KW-0723">Serine/threonine-protein kinase</keyword>
<evidence type="ECO:0000259" key="24">
    <source>
        <dbReference type="PROSITE" id="PS50948"/>
    </source>
</evidence>
<dbReference type="InterPro" id="IPR000719">
    <property type="entry name" value="Prot_kinase_dom"/>
</dbReference>
<keyword evidence="13 20" id="KW-0472">Membrane</keyword>
<dbReference type="EC" id="2.7.11.1" evidence="2"/>
<dbReference type="Pfam" id="PF01453">
    <property type="entry name" value="B_lectin"/>
    <property type="match status" value="1"/>
</dbReference>
<reference evidence="25" key="1">
    <citation type="submission" date="2023-08" db="EMBL/GenBank/DDBJ databases">
        <title>A de novo genome assembly of Solanum verrucosum Schlechtendal, a Mexican diploid species geographically isolated from the other diploid A-genome species in potato relatives.</title>
        <authorList>
            <person name="Hosaka K."/>
        </authorList>
    </citation>
    <scope>NUCLEOTIDE SEQUENCE</scope>
    <source>
        <tissue evidence="25">Young leaves</tissue>
    </source>
</reference>
<evidence type="ECO:0000259" key="23">
    <source>
        <dbReference type="PROSITE" id="PS50927"/>
    </source>
</evidence>
<evidence type="ECO:0000256" key="5">
    <source>
        <dbReference type="ARBA" id="ARBA00022536"/>
    </source>
</evidence>
<dbReference type="Pfam" id="PF00954">
    <property type="entry name" value="S_locus_glycop"/>
    <property type="match status" value="2"/>
</dbReference>
<dbReference type="Proteomes" id="UP001234989">
    <property type="component" value="Chromosome 4"/>
</dbReference>
<dbReference type="GO" id="GO:0005886">
    <property type="term" value="C:plasma membrane"/>
    <property type="evidence" value="ECO:0007669"/>
    <property type="project" value="UniProtKB-SubCell"/>
</dbReference>
<evidence type="ECO:0000313" key="26">
    <source>
        <dbReference type="Proteomes" id="UP001234989"/>
    </source>
</evidence>
<dbReference type="InterPro" id="IPR036426">
    <property type="entry name" value="Bulb-type_lectin_dom_sf"/>
</dbReference>
<keyword evidence="3" id="KW-1003">Cell membrane</keyword>
<keyword evidence="5 19" id="KW-0245">EGF-like domain</keyword>